<gene>
    <name evidence="2" type="ORF">SDC9_94530</name>
</gene>
<dbReference type="PANTHER" id="PTHR35813">
    <property type="entry name" value="INNER MEMBRANE PROTEIN YBAN"/>
    <property type="match status" value="1"/>
</dbReference>
<evidence type="ECO:0008006" key="3">
    <source>
        <dbReference type="Google" id="ProtNLM"/>
    </source>
</evidence>
<dbReference type="InterPro" id="IPR007401">
    <property type="entry name" value="DUF454"/>
</dbReference>
<dbReference type="AlphaFoldDB" id="A0A645A428"/>
<dbReference type="Pfam" id="PF04304">
    <property type="entry name" value="DUF454"/>
    <property type="match status" value="1"/>
</dbReference>
<comment type="caution">
    <text evidence="2">The sequence shown here is derived from an EMBL/GenBank/DDBJ whole genome shotgun (WGS) entry which is preliminary data.</text>
</comment>
<dbReference type="EMBL" id="VSSQ01011830">
    <property type="protein sequence ID" value="MPM47812.1"/>
    <property type="molecule type" value="Genomic_DNA"/>
</dbReference>
<sequence length="135" mass="15289">MKYIYIVLGCISLVLGAIGAVVPLMPSFVFLLFAGFCFARSSQKLNDWFKSTNLYKNNLESYVQKRSMSLKVKIKIMSMVSAAMAIGFIMMKNVPVGRLILFIVWIFHIGYFIFAVKTESKKPVKLSTKEVNELS</sequence>
<evidence type="ECO:0000313" key="2">
    <source>
        <dbReference type="EMBL" id="MPM47812.1"/>
    </source>
</evidence>
<evidence type="ECO:0000256" key="1">
    <source>
        <dbReference type="SAM" id="Phobius"/>
    </source>
</evidence>
<dbReference type="PANTHER" id="PTHR35813:SF1">
    <property type="entry name" value="INNER MEMBRANE PROTEIN YBAN"/>
    <property type="match status" value="1"/>
</dbReference>
<dbReference type="PIRSF" id="PIRSF016789">
    <property type="entry name" value="DUF454"/>
    <property type="match status" value="1"/>
</dbReference>
<feature type="transmembrane region" description="Helical" evidence="1">
    <location>
        <begin position="74"/>
        <end position="91"/>
    </location>
</feature>
<accession>A0A645A428</accession>
<keyword evidence="1" id="KW-1133">Transmembrane helix</keyword>
<keyword evidence="1" id="KW-0472">Membrane</keyword>
<dbReference type="GO" id="GO:0005886">
    <property type="term" value="C:plasma membrane"/>
    <property type="evidence" value="ECO:0007669"/>
    <property type="project" value="TreeGrafter"/>
</dbReference>
<name>A0A645A428_9ZZZZ</name>
<reference evidence="2" key="1">
    <citation type="submission" date="2019-08" db="EMBL/GenBank/DDBJ databases">
        <authorList>
            <person name="Kucharzyk K."/>
            <person name="Murdoch R.W."/>
            <person name="Higgins S."/>
            <person name="Loffler F."/>
        </authorList>
    </citation>
    <scope>NUCLEOTIDE SEQUENCE</scope>
</reference>
<proteinExistence type="predicted"/>
<feature type="transmembrane region" description="Helical" evidence="1">
    <location>
        <begin position="6"/>
        <end position="39"/>
    </location>
</feature>
<organism evidence="2">
    <name type="scientific">bioreactor metagenome</name>
    <dbReference type="NCBI Taxonomy" id="1076179"/>
    <lineage>
        <taxon>unclassified sequences</taxon>
        <taxon>metagenomes</taxon>
        <taxon>ecological metagenomes</taxon>
    </lineage>
</organism>
<protein>
    <recommendedName>
        <fullName evidence="3">Inner membrane protein YbaN</fullName>
    </recommendedName>
</protein>
<keyword evidence="1" id="KW-0812">Transmembrane</keyword>
<feature type="transmembrane region" description="Helical" evidence="1">
    <location>
        <begin position="97"/>
        <end position="116"/>
    </location>
</feature>